<dbReference type="Proteomes" id="UP001180020">
    <property type="component" value="Unassembled WGS sequence"/>
</dbReference>
<evidence type="ECO:0000256" key="3">
    <source>
        <dbReference type="ARBA" id="ARBA00023065"/>
    </source>
</evidence>
<protein>
    <submittedName>
        <fullName evidence="4">K(+) efflux antiporter 5</fullName>
    </submittedName>
</protein>
<proteinExistence type="predicted"/>
<sequence>MGGTRSFQIQDVFNVEGDGTDDTTTVIDTEVIVGYLLAGSIIGPGGLNFISEMVQVEMVVQFGVGFSPIFFRLGVFFDKGFKFLVERNDNNALHGQVTIGILILQHGHFPEGPVPVSDTDTDTAWTWHEHMSDTTPAVSDFILSWTRLRHGPGHGLASFSPKVKKNKKRKAQK</sequence>
<dbReference type="PANTHER" id="PTHR16254:SF20">
    <property type="entry name" value="K(+) EFFLUX ANTIPORTER 5"/>
    <property type="match status" value="1"/>
</dbReference>
<dbReference type="GO" id="GO:0015386">
    <property type="term" value="F:potassium:proton antiporter activity"/>
    <property type="evidence" value="ECO:0007669"/>
    <property type="project" value="InterPro"/>
</dbReference>
<dbReference type="PANTHER" id="PTHR16254">
    <property type="entry name" value="POTASSIUM/PROTON ANTIPORTER-RELATED"/>
    <property type="match status" value="1"/>
</dbReference>
<keyword evidence="2" id="KW-0050">Antiport</keyword>
<name>A0AAV9E6G1_ACOCL</name>
<keyword evidence="5" id="KW-1185">Reference proteome</keyword>
<organism evidence="4 5">
    <name type="scientific">Acorus calamus</name>
    <name type="common">Sweet flag</name>
    <dbReference type="NCBI Taxonomy" id="4465"/>
    <lineage>
        <taxon>Eukaryota</taxon>
        <taxon>Viridiplantae</taxon>
        <taxon>Streptophyta</taxon>
        <taxon>Embryophyta</taxon>
        <taxon>Tracheophyta</taxon>
        <taxon>Spermatophyta</taxon>
        <taxon>Magnoliopsida</taxon>
        <taxon>Liliopsida</taxon>
        <taxon>Acoraceae</taxon>
        <taxon>Acorus</taxon>
    </lineage>
</organism>
<comment type="caution">
    <text evidence="4">The sequence shown here is derived from an EMBL/GenBank/DDBJ whole genome shotgun (WGS) entry which is preliminary data.</text>
</comment>
<dbReference type="InterPro" id="IPR045158">
    <property type="entry name" value="KEA4/5/6-like"/>
</dbReference>
<keyword evidence="3" id="KW-0406">Ion transport</keyword>
<dbReference type="EMBL" id="JAUJYO010000009">
    <property type="protein sequence ID" value="KAK1307537.1"/>
    <property type="molecule type" value="Genomic_DNA"/>
</dbReference>
<gene>
    <name evidence="4" type="primary">KEA5</name>
    <name evidence="4" type="ORF">QJS10_CPA09g01679</name>
</gene>
<reference evidence="4" key="2">
    <citation type="submission" date="2023-06" db="EMBL/GenBank/DDBJ databases">
        <authorList>
            <person name="Ma L."/>
            <person name="Liu K.-W."/>
            <person name="Li Z."/>
            <person name="Hsiao Y.-Y."/>
            <person name="Qi Y."/>
            <person name="Fu T."/>
            <person name="Tang G."/>
            <person name="Zhang D."/>
            <person name="Sun W.-H."/>
            <person name="Liu D.-K."/>
            <person name="Li Y."/>
            <person name="Chen G.-Z."/>
            <person name="Liu X.-D."/>
            <person name="Liao X.-Y."/>
            <person name="Jiang Y.-T."/>
            <person name="Yu X."/>
            <person name="Hao Y."/>
            <person name="Huang J."/>
            <person name="Zhao X.-W."/>
            <person name="Ke S."/>
            <person name="Chen Y.-Y."/>
            <person name="Wu W.-L."/>
            <person name="Hsu J.-L."/>
            <person name="Lin Y.-F."/>
            <person name="Huang M.-D."/>
            <person name="Li C.-Y."/>
            <person name="Huang L."/>
            <person name="Wang Z.-W."/>
            <person name="Zhao X."/>
            <person name="Zhong W.-Y."/>
            <person name="Peng D.-H."/>
            <person name="Ahmad S."/>
            <person name="Lan S."/>
            <person name="Zhang J.-S."/>
            <person name="Tsai W.-C."/>
            <person name="Van De Peer Y."/>
            <person name="Liu Z.-J."/>
        </authorList>
    </citation>
    <scope>NUCLEOTIDE SEQUENCE</scope>
    <source>
        <strain evidence="4">CP</strain>
        <tissue evidence="4">Leaves</tissue>
    </source>
</reference>
<evidence type="ECO:0000256" key="1">
    <source>
        <dbReference type="ARBA" id="ARBA00022448"/>
    </source>
</evidence>
<keyword evidence="1" id="KW-0813">Transport</keyword>
<evidence type="ECO:0000313" key="5">
    <source>
        <dbReference type="Proteomes" id="UP001180020"/>
    </source>
</evidence>
<reference evidence="4" key="1">
    <citation type="journal article" date="2023" name="Nat. Commun.">
        <title>Diploid and tetraploid genomes of Acorus and the evolution of monocots.</title>
        <authorList>
            <person name="Ma L."/>
            <person name="Liu K.W."/>
            <person name="Li Z."/>
            <person name="Hsiao Y.Y."/>
            <person name="Qi Y."/>
            <person name="Fu T."/>
            <person name="Tang G.D."/>
            <person name="Zhang D."/>
            <person name="Sun W.H."/>
            <person name="Liu D.K."/>
            <person name="Li Y."/>
            <person name="Chen G.Z."/>
            <person name="Liu X.D."/>
            <person name="Liao X.Y."/>
            <person name="Jiang Y.T."/>
            <person name="Yu X."/>
            <person name="Hao Y."/>
            <person name="Huang J."/>
            <person name="Zhao X.W."/>
            <person name="Ke S."/>
            <person name="Chen Y.Y."/>
            <person name="Wu W.L."/>
            <person name="Hsu J.L."/>
            <person name="Lin Y.F."/>
            <person name="Huang M.D."/>
            <person name="Li C.Y."/>
            <person name="Huang L."/>
            <person name="Wang Z.W."/>
            <person name="Zhao X."/>
            <person name="Zhong W.Y."/>
            <person name="Peng D.H."/>
            <person name="Ahmad S."/>
            <person name="Lan S."/>
            <person name="Zhang J.S."/>
            <person name="Tsai W.C."/>
            <person name="Van de Peer Y."/>
            <person name="Liu Z.J."/>
        </authorList>
    </citation>
    <scope>NUCLEOTIDE SEQUENCE</scope>
    <source>
        <strain evidence="4">CP</strain>
    </source>
</reference>
<evidence type="ECO:0000313" key="4">
    <source>
        <dbReference type="EMBL" id="KAK1307537.1"/>
    </source>
</evidence>
<evidence type="ECO:0000256" key="2">
    <source>
        <dbReference type="ARBA" id="ARBA00022449"/>
    </source>
</evidence>
<dbReference type="AlphaFoldDB" id="A0AAV9E6G1"/>
<accession>A0AAV9E6G1</accession>